<dbReference type="PANTHER" id="PTHR33371:SF18">
    <property type="entry name" value="MCE-FAMILY PROTEIN MCE3C"/>
    <property type="match status" value="1"/>
</dbReference>
<dbReference type="GO" id="GO:0005576">
    <property type="term" value="C:extracellular region"/>
    <property type="evidence" value="ECO:0007669"/>
    <property type="project" value="TreeGrafter"/>
</dbReference>
<feature type="domain" description="Mammalian cell entry C-terminal" evidence="2">
    <location>
        <begin position="125"/>
        <end position="306"/>
    </location>
</feature>
<dbReference type="EMBL" id="FOKG01000007">
    <property type="protein sequence ID" value="SFB28912.1"/>
    <property type="molecule type" value="Genomic_DNA"/>
</dbReference>
<gene>
    <name evidence="3" type="ORF">SAMN05216266_107274</name>
</gene>
<evidence type="ECO:0000259" key="2">
    <source>
        <dbReference type="Pfam" id="PF11887"/>
    </source>
</evidence>
<dbReference type="AlphaFoldDB" id="A0A1I0ZUD7"/>
<name>A0A1I0ZUD7_9PSEU</name>
<dbReference type="Proteomes" id="UP000243799">
    <property type="component" value="Unassembled WGS sequence"/>
</dbReference>
<dbReference type="PANTHER" id="PTHR33371">
    <property type="entry name" value="INTERMEMBRANE PHOSPHOLIPID TRANSPORT SYSTEM BINDING PROTEIN MLAD-RELATED"/>
    <property type="match status" value="1"/>
</dbReference>
<dbReference type="RefSeq" id="WP_091673663.1">
    <property type="nucleotide sequence ID" value="NZ_FOKG01000007.1"/>
</dbReference>
<dbReference type="Pfam" id="PF02470">
    <property type="entry name" value="MlaD"/>
    <property type="match status" value="1"/>
</dbReference>
<accession>A0A1I0ZUD7</accession>
<dbReference type="Pfam" id="PF11887">
    <property type="entry name" value="Mce4_CUP1"/>
    <property type="match status" value="1"/>
</dbReference>
<dbReference type="InterPro" id="IPR003399">
    <property type="entry name" value="Mce/MlaD"/>
</dbReference>
<evidence type="ECO:0000259" key="1">
    <source>
        <dbReference type="Pfam" id="PF02470"/>
    </source>
</evidence>
<dbReference type="STRING" id="490629.SAMN05216266_107274"/>
<keyword evidence="4" id="KW-1185">Reference proteome</keyword>
<proteinExistence type="predicted"/>
<protein>
    <submittedName>
        <fullName evidence="3">Phospholipid/cholesterol/gamma-HCH transport system substrate-binding protein</fullName>
    </submittedName>
</protein>
<feature type="domain" description="Mce/MlaD" evidence="1">
    <location>
        <begin position="44"/>
        <end position="118"/>
    </location>
</feature>
<evidence type="ECO:0000313" key="3">
    <source>
        <dbReference type="EMBL" id="SFB28912.1"/>
    </source>
</evidence>
<dbReference type="PRINTS" id="PR01782">
    <property type="entry name" value="MCEVIRFACTOR"/>
</dbReference>
<dbReference type="InterPro" id="IPR005693">
    <property type="entry name" value="Mce"/>
</dbReference>
<organism evidence="3 4">
    <name type="scientific">Amycolatopsis marina</name>
    <dbReference type="NCBI Taxonomy" id="490629"/>
    <lineage>
        <taxon>Bacteria</taxon>
        <taxon>Bacillati</taxon>
        <taxon>Actinomycetota</taxon>
        <taxon>Actinomycetes</taxon>
        <taxon>Pseudonocardiales</taxon>
        <taxon>Pseudonocardiaceae</taxon>
        <taxon>Amycolatopsis</taxon>
    </lineage>
</organism>
<evidence type="ECO:0000313" key="4">
    <source>
        <dbReference type="Proteomes" id="UP000243799"/>
    </source>
</evidence>
<dbReference type="NCBIfam" id="TIGR00996">
    <property type="entry name" value="Mtu_fam_mce"/>
    <property type="match status" value="1"/>
</dbReference>
<dbReference type="InterPro" id="IPR052336">
    <property type="entry name" value="MlaD_Phospholipid_Transporter"/>
</dbReference>
<dbReference type="OrthoDB" id="5241191at2"/>
<reference evidence="4" key="1">
    <citation type="submission" date="2016-10" db="EMBL/GenBank/DDBJ databases">
        <authorList>
            <person name="Varghese N."/>
            <person name="Submissions S."/>
        </authorList>
    </citation>
    <scope>NUCLEOTIDE SEQUENCE [LARGE SCALE GENOMIC DNA]</scope>
    <source>
        <strain evidence="4">CGMCC 4.3568</strain>
    </source>
</reference>
<dbReference type="InterPro" id="IPR024516">
    <property type="entry name" value="Mce_C"/>
</dbReference>
<sequence>MSTTSAWRRIRRGPAFDGAVGAAVLVLLLAAAVAIPQLTFRAGTNAYSAELANAAGLTDGDQVYVAGVPAGRVTGVVLAGDRVRVDFRLDRGQSIGESTSAEVKLGTILGTRYLGVRPAGSVMMPQGATIPLERTSVPYSLNDIGADVVKTTAELDVPLLRRMITTLNRSTPDGDLLGRALDGISQATGIVGERNGQFRELLTGVQALTTSLLDQQDTLVALLGDARLVAETLADRRETIRALITDVHTLTTSLDTVVTENEPLIGPLLADVHTVTDTLSRNEAALSETLRLLGPASRYLANATGNGPWGDVSAPAGPLPDNLLCVAGLLGGCR</sequence>